<dbReference type="InterPro" id="IPR029058">
    <property type="entry name" value="AB_hydrolase_fold"/>
</dbReference>
<dbReference type="Proteomes" id="UP001160301">
    <property type="component" value="Unassembled WGS sequence"/>
</dbReference>
<gene>
    <name evidence="2" type="ORF">QHF89_38090</name>
</gene>
<keyword evidence="2" id="KW-0378">Hydrolase</keyword>
<dbReference type="GO" id="GO:0016787">
    <property type="term" value="F:hydrolase activity"/>
    <property type="evidence" value="ECO:0007669"/>
    <property type="project" value="UniProtKB-KW"/>
</dbReference>
<comment type="caution">
    <text evidence="2">The sequence shown here is derived from an EMBL/GenBank/DDBJ whole genome shotgun (WGS) entry which is preliminary data.</text>
</comment>
<dbReference type="RefSeq" id="WP_136972359.1">
    <property type="nucleotide sequence ID" value="NZ_JARZHI010000057.1"/>
</dbReference>
<reference evidence="2 3" key="1">
    <citation type="submission" date="2023-04" db="EMBL/GenBank/DDBJ databases">
        <title>The genome sequence of Polyangium sorediatum DSM14670.</title>
        <authorList>
            <person name="Zhang X."/>
        </authorList>
    </citation>
    <scope>NUCLEOTIDE SEQUENCE [LARGE SCALE GENOMIC DNA]</scope>
    <source>
        <strain evidence="2 3">DSM 14670</strain>
    </source>
</reference>
<feature type="compositionally biased region" description="Low complexity" evidence="1">
    <location>
        <begin position="75"/>
        <end position="85"/>
    </location>
</feature>
<evidence type="ECO:0000313" key="2">
    <source>
        <dbReference type="EMBL" id="MDI1435375.1"/>
    </source>
</evidence>
<name>A0ABT6P447_9BACT</name>
<evidence type="ECO:0000256" key="1">
    <source>
        <dbReference type="SAM" id="MobiDB-lite"/>
    </source>
</evidence>
<feature type="region of interest" description="Disordered" evidence="1">
    <location>
        <begin position="75"/>
        <end position="101"/>
    </location>
</feature>
<proteinExistence type="predicted"/>
<protein>
    <submittedName>
        <fullName evidence="2">Alpha/beta hydrolase</fullName>
    </submittedName>
</protein>
<dbReference type="Gene3D" id="3.40.50.1820">
    <property type="entry name" value="alpha/beta hydrolase"/>
    <property type="match status" value="1"/>
</dbReference>
<accession>A0ABT6P447</accession>
<keyword evidence="3" id="KW-1185">Reference proteome</keyword>
<feature type="compositionally biased region" description="Pro residues" evidence="1">
    <location>
        <begin position="86"/>
        <end position="95"/>
    </location>
</feature>
<dbReference type="SUPFAM" id="SSF53474">
    <property type="entry name" value="alpha/beta-Hydrolases"/>
    <property type="match status" value="1"/>
</dbReference>
<dbReference type="EMBL" id="JARZHI010000057">
    <property type="protein sequence ID" value="MDI1435375.1"/>
    <property type="molecule type" value="Genomic_DNA"/>
</dbReference>
<evidence type="ECO:0000313" key="3">
    <source>
        <dbReference type="Proteomes" id="UP001160301"/>
    </source>
</evidence>
<sequence length="306" mass="30761">MKPPHPLVPSSSRFTKRLLVLLSVALPCAASCTEAGRDGLLGPDHARAPEAATAAAPQGAAVAGAVGAVGSASAAGSASANASGPPAGPSAPPPGAASAPAGPAVVEMLPVPGDLPASIVKSADGRPPRIVFLPGVCSNAGAYLWGFAEAARAHGGAVAIDGDRPCGNAQDFRSITSDPSHEEPRIQAALAAAGHATPASADIVLIGYSLGATLIENLVKASPERYPRVVLIGSPRDPRLDPLKGARVVATMSCSFDVPGRMKRAARMFEGAGLRSSYFEMPGCTHGNLAEGDRVFSEVLTWISSG</sequence>
<organism evidence="2 3">
    <name type="scientific">Polyangium sorediatum</name>
    <dbReference type="NCBI Taxonomy" id="889274"/>
    <lineage>
        <taxon>Bacteria</taxon>
        <taxon>Pseudomonadati</taxon>
        <taxon>Myxococcota</taxon>
        <taxon>Polyangia</taxon>
        <taxon>Polyangiales</taxon>
        <taxon>Polyangiaceae</taxon>
        <taxon>Polyangium</taxon>
    </lineage>
</organism>